<accession>A0AAN7PS03</accession>
<dbReference type="Pfam" id="PF05678">
    <property type="entry name" value="VQ"/>
    <property type="match status" value="1"/>
</dbReference>
<comment type="caution">
    <text evidence="2">The sequence shown here is derived from an EMBL/GenBank/DDBJ whole genome shotgun (WGS) entry which is preliminary data.</text>
</comment>
<dbReference type="InterPro" id="IPR008889">
    <property type="entry name" value="VQ"/>
</dbReference>
<evidence type="ECO:0000313" key="3">
    <source>
        <dbReference type="Proteomes" id="UP001345219"/>
    </source>
</evidence>
<name>A0AAN7PS03_9MYRT</name>
<dbReference type="Proteomes" id="UP001345219">
    <property type="component" value="Chromosome 4"/>
</dbReference>
<evidence type="ECO:0000313" key="2">
    <source>
        <dbReference type="EMBL" id="KAK4750680.1"/>
    </source>
</evidence>
<feature type="domain" description="VQ" evidence="1">
    <location>
        <begin position="62"/>
        <end position="83"/>
    </location>
</feature>
<dbReference type="InterPro" id="IPR039608">
    <property type="entry name" value="VQ_1/10"/>
</dbReference>
<gene>
    <name evidence="2" type="ORF">SAY87_004162</name>
</gene>
<dbReference type="AlphaFoldDB" id="A0AAN7PS03"/>
<protein>
    <recommendedName>
        <fullName evidence="1">VQ domain-containing protein</fullName>
    </recommendedName>
</protein>
<reference evidence="2 3" key="1">
    <citation type="journal article" date="2023" name="Hortic Res">
        <title>Pangenome of water caltrop reveals structural variations and asymmetric subgenome divergence after allopolyploidization.</title>
        <authorList>
            <person name="Zhang X."/>
            <person name="Chen Y."/>
            <person name="Wang L."/>
            <person name="Yuan Y."/>
            <person name="Fang M."/>
            <person name="Shi L."/>
            <person name="Lu R."/>
            <person name="Comes H.P."/>
            <person name="Ma Y."/>
            <person name="Chen Y."/>
            <person name="Huang G."/>
            <person name="Zhou Y."/>
            <person name="Zheng Z."/>
            <person name="Qiu Y."/>
        </authorList>
    </citation>
    <scope>NUCLEOTIDE SEQUENCE [LARGE SCALE GENOMIC DNA]</scope>
    <source>
        <tissue evidence="2">Roots</tissue>
    </source>
</reference>
<sequence>MLVGACVVSLGIHLTPYPYLYALPCDGRQLKSQSKHLVVVVPMEEEERLQVWRRKEPLKVVIIDTQYVEMDAESFKSVVQRLTRKDSTVNFNSKQCMNAGVVPPPCSGFTGAESWAVNVSEGGGWWIREFDLLLKEMPLQLPPPANQNFFITRCTFNFNHYK</sequence>
<dbReference type="EMBL" id="JAXIOK010000017">
    <property type="protein sequence ID" value="KAK4750680.1"/>
    <property type="molecule type" value="Genomic_DNA"/>
</dbReference>
<proteinExistence type="predicted"/>
<organism evidence="2 3">
    <name type="scientific">Trapa incisa</name>
    <dbReference type="NCBI Taxonomy" id="236973"/>
    <lineage>
        <taxon>Eukaryota</taxon>
        <taxon>Viridiplantae</taxon>
        <taxon>Streptophyta</taxon>
        <taxon>Embryophyta</taxon>
        <taxon>Tracheophyta</taxon>
        <taxon>Spermatophyta</taxon>
        <taxon>Magnoliopsida</taxon>
        <taxon>eudicotyledons</taxon>
        <taxon>Gunneridae</taxon>
        <taxon>Pentapetalae</taxon>
        <taxon>rosids</taxon>
        <taxon>malvids</taxon>
        <taxon>Myrtales</taxon>
        <taxon>Lythraceae</taxon>
        <taxon>Trapa</taxon>
    </lineage>
</organism>
<evidence type="ECO:0000259" key="1">
    <source>
        <dbReference type="Pfam" id="PF05678"/>
    </source>
</evidence>
<dbReference type="PANTHER" id="PTHR34777">
    <property type="entry name" value="VQ MOTIF-CONTAINING PROTEIN 10"/>
    <property type="match status" value="1"/>
</dbReference>
<keyword evidence="3" id="KW-1185">Reference proteome</keyword>
<dbReference type="PANTHER" id="PTHR34777:SF1">
    <property type="entry name" value="VQ MOTIF-CONTAINING PROTEIN 10"/>
    <property type="match status" value="1"/>
</dbReference>